<reference evidence="3 4" key="1">
    <citation type="submission" date="2023-08" db="EMBL/GenBank/DDBJ databases">
        <title>Oxalobacteraceae gen .nov., isolated from river sludge outside the plant.</title>
        <authorList>
            <person name="Zhao S.Y."/>
        </authorList>
    </citation>
    <scope>NUCLEOTIDE SEQUENCE [LARGE SCALE GENOMIC DNA]</scope>
    <source>
        <strain evidence="3 4">R-40</strain>
    </source>
</reference>
<dbReference type="PANTHER" id="PTHR43329">
    <property type="entry name" value="EPOXIDE HYDROLASE"/>
    <property type="match status" value="1"/>
</dbReference>
<feature type="domain" description="AB hydrolase-1" evidence="2">
    <location>
        <begin position="28"/>
        <end position="237"/>
    </location>
</feature>
<keyword evidence="4" id="KW-1185">Reference proteome</keyword>
<dbReference type="Proteomes" id="UP001225596">
    <property type="component" value="Unassembled WGS sequence"/>
</dbReference>
<evidence type="ECO:0000259" key="2">
    <source>
        <dbReference type="Pfam" id="PF00561"/>
    </source>
</evidence>
<dbReference type="SUPFAM" id="SSF53474">
    <property type="entry name" value="alpha/beta-Hydrolases"/>
    <property type="match status" value="1"/>
</dbReference>
<proteinExistence type="predicted"/>
<sequence>MASSPSILQRRIRADGLDLHVAVAGNGPPVILLHGFPESWRSWQHQIAPLAAAGFSVWAPNLRGYPPSDFPPHREAYHLRHLVEDVACLVEATGYGRAHIAGHDWGGIIAWTFAGMYPQRLDRLVILNAPHMKLYTDRVWRSSQLLRSLYVLFFQLPGLPERLLASRHYKLVRDIFREMPARKQAFTQQDIEACVNMLAQRGALTAALDYYRINMRSDGLALARAARTDAPTLVIWGSAIRRWSSACWMDWSSSHPT</sequence>
<dbReference type="RefSeq" id="WP_338437863.1">
    <property type="nucleotide sequence ID" value="NZ_JAUYVH010000013.1"/>
</dbReference>
<dbReference type="InterPro" id="IPR000073">
    <property type="entry name" value="AB_hydrolase_1"/>
</dbReference>
<dbReference type="GO" id="GO:0016787">
    <property type="term" value="F:hydrolase activity"/>
    <property type="evidence" value="ECO:0007669"/>
    <property type="project" value="UniProtKB-KW"/>
</dbReference>
<organism evidence="3 4">
    <name type="scientific">Keguizhuia sedimenti</name>
    <dbReference type="NCBI Taxonomy" id="3064264"/>
    <lineage>
        <taxon>Bacteria</taxon>
        <taxon>Pseudomonadati</taxon>
        <taxon>Pseudomonadota</taxon>
        <taxon>Betaproteobacteria</taxon>
        <taxon>Burkholderiales</taxon>
        <taxon>Oxalobacteraceae</taxon>
        <taxon>Keguizhuia</taxon>
    </lineage>
</organism>
<evidence type="ECO:0000313" key="4">
    <source>
        <dbReference type="Proteomes" id="UP001225596"/>
    </source>
</evidence>
<dbReference type="Gene3D" id="3.40.50.1820">
    <property type="entry name" value="alpha/beta hydrolase"/>
    <property type="match status" value="1"/>
</dbReference>
<evidence type="ECO:0000313" key="3">
    <source>
        <dbReference type="EMBL" id="MDQ9171890.1"/>
    </source>
</evidence>
<dbReference type="InterPro" id="IPR000639">
    <property type="entry name" value="Epox_hydrolase-like"/>
</dbReference>
<dbReference type="Pfam" id="PF00561">
    <property type="entry name" value="Abhydrolase_1"/>
    <property type="match status" value="1"/>
</dbReference>
<accession>A0ABU1BSA3</accession>
<protein>
    <submittedName>
        <fullName evidence="3">Alpha/beta hydrolase</fullName>
    </submittedName>
</protein>
<dbReference type="PRINTS" id="PR00111">
    <property type="entry name" value="ABHYDROLASE"/>
</dbReference>
<evidence type="ECO:0000256" key="1">
    <source>
        <dbReference type="ARBA" id="ARBA00022801"/>
    </source>
</evidence>
<dbReference type="InterPro" id="IPR029058">
    <property type="entry name" value="AB_hydrolase_fold"/>
</dbReference>
<dbReference type="EMBL" id="JAUYVH010000013">
    <property type="protein sequence ID" value="MDQ9171890.1"/>
    <property type="molecule type" value="Genomic_DNA"/>
</dbReference>
<gene>
    <name evidence="3" type="ORF">Q8A64_15860</name>
</gene>
<name>A0ABU1BSA3_9BURK</name>
<keyword evidence="1 3" id="KW-0378">Hydrolase</keyword>
<dbReference type="PRINTS" id="PR00412">
    <property type="entry name" value="EPOXHYDRLASE"/>
</dbReference>
<comment type="caution">
    <text evidence="3">The sequence shown here is derived from an EMBL/GenBank/DDBJ whole genome shotgun (WGS) entry which is preliminary data.</text>
</comment>